<evidence type="ECO:0000313" key="9">
    <source>
        <dbReference type="RefSeq" id="XP_031389736.1"/>
    </source>
</evidence>
<evidence type="ECO:0000256" key="1">
    <source>
        <dbReference type="ARBA" id="ARBA00004123"/>
    </source>
</evidence>
<feature type="compositionally biased region" description="Polar residues" evidence="6">
    <location>
        <begin position="365"/>
        <end position="384"/>
    </location>
</feature>
<dbReference type="InterPro" id="IPR036093">
    <property type="entry name" value="NAC_dom_sf"/>
</dbReference>
<comment type="subcellular location">
    <subcellularLocation>
        <location evidence="1">Nucleus</location>
    </subcellularLocation>
</comment>
<organism evidence="8 9">
    <name type="scientific">Punica granatum</name>
    <name type="common">Pomegranate</name>
    <dbReference type="NCBI Taxonomy" id="22663"/>
    <lineage>
        <taxon>Eukaryota</taxon>
        <taxon>Viridiplantae</taxon>
        <taxon>Streptophyta</taxon>
        <taxon>Embryophyta</taxon>
        <taxon>Tracheophyta</taxon>
        <taxon>Spermatophyta</taxon>
        <taxon>Magnoliopsida</taxon>
        <taxon>eudicotyledons</taxon>
        <taxon>Gunneridae</taxon>
        <taxon>Pentapetalae</taxon>
        <taxon>rosids</taxon>
        <taxon>malvids</taxon>
        <taxon>Myrtales</taxon>
        <taxon>Lythraceae</taxon>
        <taxon>Punica</taxon>
    </lineage>
</organism>
<feature type="compositionally biased region" description="Basic residues" evidence="6">
    <location>
        <begin position="167"/>
        <end position="188"/>
    </location>
</feature>
<dbReference type="PROSITE" id="PS51005">
    <property type="entry name" value="NAC"/>
    <property type="match status" value="1"/>
</dbReference>
<keyword evidence="5" id="KW-0539">Nucleus</keyword>
<dbReference type="Pfam" id="PF02365">
    <property type="entry name" value="NAM"/>
    <property type="match status" value="1"/>
</dbReference>
<name>A0A6P8D865_PUNGR</name>
<evidence type="ECO:0000256" key="6">
    <source>
        <dbReference type="SAM" id="MobiDB-lite"/>
    </source>
</evidence>
<dbReference type="GeneID" id="116202352"/>
<dbReference type="RefSeq" id="XP_031389736.1">
    <property type="nucleotide sequence ID" value="XM_031533876.1"/>
</dbReference>
<dbReference type="GO" id="GO:0005634">
    <property type="term" value="C:nucleus"/>
    <property type="evidence" value="ECO:0007669"/>
    <property type="project" value="UniProtKB-SubCell"/>
</dbReference>
<accession>A0A6P8D865</accession>
<feature type="domain" description="NAC" evidence="7">
    <location>
        <begin position="10"/>
        <end position="166"/>
    </location>
</feature>
<evidence type="ECO:0000313" key="8">
    <source>
        <dbReference type="Proteomes" id="UP000515151"/>
    </source>
</evidence>
<dbReference type="AlphaFoldDB" id="A0A6P8D865"/>
<dbReference type="SUPFAM" id="SSF101941">
    <property type="entry name" value="NAC domain"/>
    <property type="match status" value="1"/>
</dbReference>
<dbReference type="Gene3D" id="2.170.150.80">
    <property type="entry name" value="NAC domain"/>
    <property type="match status" value="1"/>
</dbReference>
<sequence>MTDQAQMEEEIVGFRFHPTGYELVNHHLKRKLQKIDENRCVIPDVNVYDYNPPDLHTVYNEKSCKRSTSSDSFFFCPLNRLNPNSNRYKRQARGGYWSETGEKKDIVEEETGKTIGTKRILVFYSGKQGNAHATEWAMHEYHLNADAADSTITDPMAIAICQVKRKARNKKGNLKKQQSKKGNSKKQQSKNGNSKKQQSTKAGSPSYEADSSSHGIETRETNFQEFSLLVGEENIPAQPEKGSPPSVGVYSPMQFLMAERSAIVNHGFDNEDFKKAGTPSYETNSISPSIEAQETNFQEFSLLMEELNIPTQPEKGSLEPLLMAEQSVIVNHGFDDEHGYTCSLTYEQSNSIMQMENFGSKEASPESNFLGQPAVESQTPQTKSPIVEGPEYTAGGTCYKESYAAFSNDYENGIWISDLDFWRDDELVQKQIHGVLY</sequence>
<gene>
    <name evidence="9" type="primary">LOC116202352</name>
</gene>
<dbReference type="PANTHER" id="PTHR31989">
    <property type="entry name" value="NAC DOMAIN-CONTAINING PROTEIN 82-RELATED"/>
    <property type="match status" value="1"/>
</dbReference>
<evidence type="ECO:0000256" key="5">
    <source>
        <dbReference type="ARBA" id="ARBA00023242"/>
    </source>
</evidence>
<dbReference type="OrthoDB" id="1701742at2759"/>
<evidence type="ECO:0000256" key="3">
    <source>
        <dbReference type="ARBA" id="ARBA00023125"/>
    </source>
</evidence>
<keyword evidence="3" id="KW-0238">DNA-binding</keyword>
<reference evidence="8" key="1">
    <citation type="journal article" date="2020" name="Plant Biotechnol. J.">
        <title>The pomegranate (Punica granatum L.) draft genome dissects genetic divergence between soft- and hard-seeded cultivars.</title>
        <authorList>
            <person name="Luo X."/>
            <person name="Li H."/>
            <person name="Wu Z."/>
            <person name="Yao W."/>
            <person name="Zhao P."/>
            <person name="Cao D."/>
            <person name="Yu H."/>
            <person name="Li K."/>
            <person name="Poudel K."/>
            <person name="Zhao D."/>
            <person name="Zhang F."/>
            <person name="Xia X."/>
            <person name="Chen L."/>
            <person name="Wang Q."/>
            <person name="Jing D."/>
            <person name="Cao S."/>
        </authorList>
    </citation>
    <scope>NUCLEOTIDE SEQUENCE [LARGE SCALE GENOMIC DNA]</scope>
    <source>
        <strain evidence="8">cv. Tunisia</strain>
    </source>
</reference>
<keyword evidence="8" id="KW-1185">Reference proteome</keyword>
<feature type="region of interest" description="Disordered" evidence="6">
    <location>
        <begin position="362"/>
        <end position="389"/>
    </location>
</feature>
<evidence type="ECO:0000256" key="2">
    <source>
        <dbReference type="ARBA" id="ARBA00023015"/>
    </source>
</evidence>
<keyword evidence="4" id="KW-0804">Transcription</keyword>
<evidence type="ECO:0000259" key="7">
    <source>
        <dbReference type="PROSITE" id="PS51005"/>
    </source>
</evidence>
<feature type="compositionally biased region" description="Low complexity" evidence="6">
    <location>
        <begin position="189"/>
        <end position="199"/>
    </location>
</feature>
<reference evidence="9" key="2">
    <citation type="submission" date="2025-08" db="UniProtKB">
        <authorList>
            <consortium name="RefSeq"/>
        </authorList>
    </citation>
    <scope>IDENTIFICATION</scope>
    <source>
        <tissue evidence="9">Leaf</tissue>
    </source>
</reference>
<dbReference type="Proteomes" id="UP000515151">
    <property type="component" value="Chromosome 4"/>
</dbReference>
<protein>
    <submittedName>
        <fullName evidence="9">NAC domain-containing protein 72-like</fullName>
    </submittedName>
</protein>
<proteinExistence type="predicted"/>
<keyword evidence="2" id="KW-0805">Transcription regulation</keyword>
<dbReference type="GO" id="GO:0003677">
    <property type="term" value="F:DNA binding"/>
    <property type="evidence" value="ECO:0007669"/>
    <property type="project" value="UniProtKB-KW"/>
</dbReference>
<dbReference type="InterPro" id="IPR003441">
    <property type="entry name" value="NAC-dom"/>
</dbReference>
<dbReference type="GO" id="GO:0006355">
    <property type="term" value="P:regulation of DNA-templated transcription"/>
    <property type="evidence" value="ECO:0007669"/>
    <property type="project" value="InterPro"/>
</dbReference>
<evidence type="ECO:0000256" key="4">
    <source>
        <dbReference type="ARBA" id="ARBA00023163"/>
    </source>
</evidence>
<feature type="region of interest" description="Disordered" evidence="6">
    <location>
        <begin position="167"/>
        <end position="215"/>
    </location>
</feature>